<proteinExistence type="inferred from homology"/>
<evidence type="ECO:0000259" key="3">
    <source>
        <dbReference type="Pfam" id="PF02678"/>
    </source>
</evidence>
<dbReference type="InterPro" id="IPR012093">
    <property type="entry name" value="Pirin"/>
</dbReference>
<organism evidence="5 6">
    <name type="scientific">Noviluteimonas lactosilytica</name>
    <dbReference type="NCBI Taxonomy" id="2888523"/>
    <lineage>
        <taxon>Bacteria</taxon>
        <taxon>Pseudomonadati</taxon>
        <taxon>Pseudomonadota</taxon>
        <taxon>Gammaproteobacteria</taxon>
        <taxon>Lysobacterales</taxon>
        <taxon>Lysobacteraceae</taxon>
        <taxon>Noviluteimonas</taxon>
    </lineage>
</organism>
<dbReference type="RefSeq" id="WP_230528216.1">
    <property type="nucleotide sequence ID" value="NZ_JAJGAK010000004.1"/>
</dbReference>
<dbReference type="InterPro" id="IPR011051">
    <property type="entry name" value="RmlC_Cupin_sf"/>
</dbReference>
<sequence>MILERPAGARGEVSAGWLHSRHTFSFGHYYDPQWMGFGPLRVINEDIVAPGGGFPPHRHANMEILSIVLSGALAHRDNASNEGRGDEGVLQPGEVQWMSAGHGIEHSEFNGSKDAPVHFLQIWIQPDRLNAQPGYAQRAFDPAAREGRWATLVAPDTAGDVDGALPLRQQAWLRAVRLADGQAVDVVLDPARRYWLHVATGDAEFDGRALSAGDALGLVEEGGTRRLLGRGAAEVLLFDLPA</sequence>
<reference evidence="5" key="1">
    <citation type="submission" date="2021-10" db="EMBL/GenBank/DDBJ databases">
        <authorList>
            <person name="Lyu M."/>
            <person name="Wang X."/>
            <person name="Meng X."/>
            <person name="Xu K."/>
        </authorList>
    </citation>
    <scope>NUCLEOTIDE SEQUENCE</scope>
    <source>
        <strain evidence="5">A6</strain>
    </source>
</reference>
<dbReference type="PANTHER" id="PTHR43212:SF3">
    <property type="entry name" value="QUERCETIN 2,3-DIOXYGENASE"/>
    <property type="match status" value="1"/>
</dbReference>
<dbReference type="PIRSF" id="PIRSF006232">
    <property type="entry name" value="Pirin"/>
    <property type="match status" value="1"/>
</dbReference>
<dbReference type="Pfam" id="PF02678">
    <property type="entry name" value="Pirin"/>
    <property type="match status" value="1"/>
</dbReference>
<dbReference type="PANTHER" id="PTHR43212">
    <property type="entry name" value="QUERCETIN 2,3-DIOXYGENASE"/>
    <property type="match status" value="1"/>
</dbReference>
<evidence type="ECO:0000313" key="6">
    <source>
        <dbReference type="Proteomes" id="UP001165293"/>
    </source>
</evidence>
<dbReference type="SUPFAM" id="SSF51182">
    <property type="entry name" value="RmlC-like cupins"/>
    <property type="match status" value="1"/>
</dbReference>
<feature type="domain" description="Quercetin 2,3-dioxygenase C-terminal cupin" evidence="4">
    <location>
        <begin position="161"/>
        <end position="240"/>
    </location>
</feature>
<dbReference type="Proteomes" id="UP001165293">
    <property type="component" value="Unassembled WGS sequence"/>
</dbReference>
<dbReference type="EMBL" id="JAJGAK010000004">
    <property type="protein sequence ID" value="MCC8364426.1"/>
    <property type="molecule type" value="Genomic_DNA"/>
</dbReference>
<evidence type="ECO:0000313" key="5">
    <source>
        <dbReference type="EMBL" id="MCC8364426.1"/>
    </source>
</evidence>
<name>A0ABS8JLD8_9GAMM</name>
<dbReference type="InterPro" id="IPR014710">
    <property type="entry name" value="RmlC-like_jellyroll"/>
</dbReference>
<dbReference type="Pfam" id="PF17954">
    <property type="entry name" value="Pirin_C_2"/>
    <property type="match status" value="1"/>
</dbReference>
<keyword evidence="6" id="KW-1185">Reference proteome</keyword>
<protein>
    <submittedName>
        <fullName evidence="5">Pirin family protein</fullName>
    </submittedName>
</protein>
<feature type="domain" description="Pirin N-terminal" evidence="3">
    <location>
        <begin position="15"/>
        <end position="124"/>
    </location>
</feature>
<dbReference type="InterPro" id="IPR041602">
    <property type="entry name" value="Quercetinase_C"/>
</dbReference>
<comment type="similarity">
    <text evidence="1 2">Belongs to the pirin family.</text>
</comment>
<dbReference type="InterPro" id="IPR003829">
    <property type="entry name" value="Pirin_N_dom"/>
</dbReference>
<evidence type="ECO:0000259" key="4">
    <source>
        <dbReference type="Pfam" id="PF17954"/>
    </source>
</evidence>
<evidence type="ECO:0000256" key="2">
    <source>
        <dbReference type="RuleBase" id="RU003457"/>
    </source>
</evidence>
<dbReference type="CDD" id="cd02910">
    <property type="entry name" value="cupin_Yhhw_N"/>
    <property type="match status" value="1"/>
</dbReference>
<comment type="caution">
    <text evidence="5">The sequence shown here is derived from an EMBL/GenBank/DDBJ whole genome shotgun (WGS) entry which is preliminary data.</text>
</comment>
<accession>A0ABS8JLD8</accession>
<gene>
    <name evidence="5" type="ORF">LK996_15245</name>
</gene>
<dbReference type="Gene3D" id="2.60.120.10">
    <property type="entry name" value="Jelly Rolls"/>
    <property type="match status" value="2"/>
</dbReference>
<evidence type="ECO:0000256" key="1">
    <source>
        <dbReference type="ARBA" id="ARBA00008416"/>
    </source>
</evidence>